<comment type="caution">
    <text evidence="2">The sequence shown here is derived from an EMBL/GenBank/DDBJ whole genome shotgun (WGS) entry which is preliminary data.</text>
</comment>
<accession>A0A9X2E194</accession>
<dbReference type="EMBL" id="JAMRYM010000167">
    <property type="protein sequence ID" value="MCM6764483.1"/>
    <property type="molecule type" value="Genomic_DNA"/>
</dbReference>
<organism evidence="2 3">
    <name type="scientific">Rathayibacter rubneri</name>
    <dbReference type="NCBI Taxonomy" id="2950106"/>
    <lineage>
        <taxon>Bacteria</taxon>
        <taxon>Bacillati</taxon>
        <taxon>Actinomycetota</taxon>
        <taxon>Actinomycetes</taxon>
        <taxon>Micrococcales</taxon>
        <taxon>Microbacteriaceae</taxon>
        <taxon>Rathayibacter</taxon>
    </lineage>
</organism>
<evidence type="ECO:0000313" key="2">
    <source>
        <dbReference type="EMBL" id="MCM6764483.1"/>
    </source>
</evidence>
<gene>
    <name evidence="2" type="ORF">NB037_18875</name>
</gene>
<protein>
    <submittedName>
        <fullName evidence="2">DUF4232 domain-containing protein</fullName>
    </submittedName>
</protein>
<sequence>LGNGAVLERCHGGDLALEYLPDPEASGAGSSAFDLVLTNASPAPCTLAGIPGVYPTDADGVRIGAVAAAVGPNPGGLLTLQPAGRAEVRVVRHSPGAYGCPSAVSTRIVAEVVDDLDPAVSAPAALEVCTDGTVVLEASAYTPLG</sequence>
<keyword evidence="3" id="KW-1185">Reference proteome</keyword>
<feature type="non-terminal residue" evidence="2">
    <location>
        <position position="1"/>
    </location>
</feature>
<name>A0A9X2E194_9MICO</name>
<dbReference type="AlphaFoldDB" id="A0A9X2E194"/>
<dbReference type="InterPro" id="IPR025326">
    <property type="entry name" value="DUF4232"/>
</dbReference>
<dbReference type="Pfam" id="PF14016">
    <property type="entry name" value="DUF4232"/>
    <property type="match status" value="1"/>
</dbReference>
<proteinExistence type="predicted"/>
<dbReference type="RefSeq" id="WP_251948501.1">
    <property type="nucleotide sequence ID" value="NZ_JAMRYM010000167.1"/>
</dbReference>
<dbReference type="Proteomes" id="UP001155240">
    <property type="component" value="Unassembled WGS sequence"/>
</dbReference>
<evidence type="ECO:0000259" key="1">
    <source>
        <dbReference type="Pfam" id="PF14016"/>
    </source>
</evidence>
<reference evidence="2" key="1">
    <citation type="submission" date="2022-06" db="EMBL/GenBank/DDBJ databases">
        <title>Whole genome shotgun sequencing (WGS) of Rathayibacter sp. ZW T2_19, isolated from stored onions (Allium cepa).</title>
        <authorList>
            <person name="Stoll D.A."/>
            <person name="Huch M."/>
        </authorList>
    </citation>
    <scope>NUCLEOTIDE SEQUENCE</scope>
    <source>
        <strain evidence="2">ZW T2_19</strain>
    </source>
</reference>
<feature type="domain" description="DUF4232" evidence="1">
    <location>
        <begin position="10"/>
        <end position="109"/>
    </location>
</feature>
<evidence type="ECO:0000313" key="3">
    <source>
        <dbReference type="Proteomes" id="UP001155240"/>
    </source>
</evidence>